<name>L1JVN3_GUITC</name>
<feature type="domain" description="EF-hand" evidence="4">
    <location>
        <begin position="189"/>
        <end position="224"/>
    </location>
</feature>
<dbReference type="InterPro" id="IPR018247">
    <property type="entry name" value="EF_Hand_1_Ca_BS"/>
</dbReference>
<dbReference type="InterPro" id="IPR026704">
    <property type="entry name" value="KATNIP"/>
</dbReference>
<keyword evidence="2" id="KW-0175">Coiled coil</keyword>
<dbReference type="KEGG" id="gtt:GUITHDRAFT_134046"/>
<dbReference type="PANTHER" id="PTHR21534">
    <property type="entry name" value="KATANIN-INTERACTING PROTEIN"/>
    <property type="match status" value="1"/>
</dbReference>
<feature type="region of interest" description="Disordered" evidence="3">
    <location>
        <begin position="341"/>
        <end position="406"/>
    </location>
</feature>
<dbReference type="AlphaFoldDB" id="L1JVN3"/>
<dbReference type="InterPro" id="IPR027859">
    <property type="entry name" value="KATNIP_dom"/>
</dbReference>
<dbReference type="Proteomes" id="UP000011087">
    <property type="component" value="Unassembled WGS sequence"/>
</dbReference>
<accession>L1JVN3</accession>
<evidence type="ECO:0000313" key="5">
    <source>
        <dbReference type="EMBL" id="EKX52364.1"/>
    </source>
</evidence>
<dbReference type="Pfam" id="PF14652">
    <property type="entry name" value="DUF4457"/>
    <property type="match status" value="1"/>
</dbReference>
<dbReference type="EMBL" id="JH992973">
    <property type="protein sequence ID" value="EKX52364.1"/>
    <property type="molecule type" value="Genomic_DNA"/>
</dbReference>
<evidence type="ECO:0000256" key="3">
    <source>
        <dbReference type="SAM" id="MobiDB-lite"/>
    </source>
</evidence>
<dbReference type="HOGENOM" id="CLU_376643_0_0_1"/>
<reference evidence="5 7" key="1">
    <citation type="journal article" date="2012" name="Nature">
        <title>Algal genomes reveal evolutionary mosaicism and the fate of nucleomorphs.</title>
        <authorList>
            <consortium name="DOE Joint Genome Institute"/>
            <person name="Curtis B.A."/>
            <person name="Tanifuji G."/>
            <person name="Burki F."/>
            <person name="Gruber A."/>
            <person name="Irimia M."/>
            <person name="Maruyama S."/>
            <person name="Arias M.C."/>
            <person name="Ball S.G."/>
            <person name="Gile G.H."/>
            <person name="Hirakawa Y."/>
            <person name="Hopkins J.F."/>
            <person name="Kuo A."/>
            <person name="Rensing S.A."/>
            <person name="Schmutz J."/>
            <person name="Symeonidi A."/>
            <person name="Elias M."/>
            <person name="Eveleigh R.J."/>
            <person name="Herman E.K."/>
            <person name="Klute M.J."/>
            <person name="Nakayama T."/>
            <person name="Obornik M."/>
            <person name="Reyes-Prieto A."/>
            <person name="Armbrust E.V."/>
            <person name="Aves S.J."/>
            <person name="Beiko R.G."/>
            <person name="Coutinho P."/>
            <person name="Dacks J.B."/>
            <person name="Durnford D.G."/>
            <person name="Fast N.M."/>
            <person name="Green B.R."/>
            <person name="Grisdale C.J."/>
            <person name="Hempel F."/>
            <person name="Henrissat B."/>
            <person name="Hoppner M.P."/>
            <person name="Ishida K."/>
            <person name="Kim E."/>
            <person name="Koreny L."/>
            <person name="Kroth P.G."/>
            <person name="Liu Y."/>
            <person name="Malik S.B."/>
            <person name="Maier U.G."/>
            <person name="McRose D."/>
            <person name="Mock T."/>
            <person name="Neilson J.A."/>
            <person name="Onodera N.T."/>
            <person name="Poole A.M."/>
            <person name="Pritham E.J."/>
            <person name="Richards T.A."/>
            <person name="Rocap G."/>
            <person name="Roy S.W."/>
            <person name="Sarai C."/>
            <person name="Schaack S."/>
            <person name="Shirato S."/>
            <person name="Slamovits C.H."/>
            <person name="Spencer D.F."/>
            <person name="Suzuki S."/>
            <person name="Worden A.Z."/>
            <person name="Zauner S."/>
            <person name="Barry K."/>
            <person name="Bell C."/>
            <person name="Bharti A.K."/>
            <person name="Crow J.A."/>
            <person name="Grimwood J."/>
            <person name="Kramer R."/>
            <person name="Lindquist E."/>
            <person name="Lucas S."/>
            <person name="Salamov A."/>
            <person name="McFadden G.I."/>
            <person name="Lane C.E."/>
            <person name="Keeling P.J."/>
            <person name="Gray M.W."/>
            <person name="Grigoriev I.V."/>
            <person name="Archibald J.M."/>
        </authorList>
    </citation>
    <scope>NUCLEOTIDE SEQUENCE</scope>
    <source>
        <strain evidence="5 7">CCMP2712</strain>
    </source>
</reference>
<organism evidence="5">
    <name type="scientific">Guillardia theta (strain CCMP2712)</name>
    <name type="common">Cryptophyte</name>
    <dbReference type="NCBI Taxonomy" id="905079"/>
    <lineage>
        <taxon>Eukaryota</taxon>
        <taxon>Cryptophyceae</taxon>
        <taxon>Pyrenomonadales</taxon>
        <taxon>Geminigeraceae</taxon>
        <taxon>Guillardia</taxon>
    </lineage>
</organism>
<feature type="region of interest" description="Disordered" evidence="3">
    <location>
        <begin position="160"/>
        <end position="180"/>
    </location>
</feature>
<dbReference type="GO" id="GO:0005509">
    <property type="term" value="F:calcium ion binding"/>
    <property type="evidence" value="ECO:0007669"/>
    <property type="project" value="InterPro"/>
</dbReference>
<feature type="compositionally biased region" description="Basic and acidic residues" evidence="3">
    <location>
        <begin position="86"/>
        <end position="109"/>
    </location>
</feature>
<feature type="compositionally biased region" description="Basic and acidic residues" evidence="3">
    <location>
        <begin position="289"/>
        <end position="304"/>
    </location>
</feature>
<protein>
    <recommendedName>
        <fullName evidence="4">EF-hand domain-containing protein</fullName>
    </recommendedName>
</protein>
<feature type="compositionally biased region" description="Acidic residues" evidence="3">
    <location>
        <begin position="305"/>
        <end position="317"/>
    </location>
</feature>
<keyword evidence="7" id="KW-1185">Reference proteome</keyword>
<proteinExistence type="predicted"/>
<evidence type="ECO:0000313" key="7">
    <source>
        <dbReference type="Proteomes" id="UP000011087"/>
    </source>
</evidence>
<dbReference type="OrthoDB" id="6130539at2759"/>
<feature type="region of interest" description="Disordered" evidence="3">
    <location>
        <begin position="1"/>
        <end position="24"/>
    </location>
</feature>
<feature type="region of interest" description="Disordered" evidence="3">
    <location>
        <begin position="503"/>
        <end position="527"/>
    </location>
</feature>
<dbReference type="InterPro" id="IPR002048">
    <property type="entry name" value="EF_hand_dom"/>
</dbReference>
<evidence type="ECO:0000313" key="6">
    <source>
        <dbReference type="EnsemblProtists" id="EKX52364"/>
    </source>
</evidence>
<dbReference type="GeneID" id="17308902"/>
<dbReference type="PROSITE" id="PS00018">
    <property type="entry name" value="EF_HAND_1"/>
    <property type="match status" value="1"/>
</dbReference>
<reference evidence="6" key="3">
    <citation type="submission" date="2015-06" db="UniProtKB">
        <authorList>
            <consortium name="EnsemblProtists"/>
        </authorList>
    </citation>
    <scope>IDENTIFICATION</scope>
</reference>
<evidence type="ECO:0000256" key="1">
    <source>
        <dbReference type="ARBA" id="ARBA00022837"/>
    </source>
</evidence>
<dbReference type="InterPro" id="IPR011992">
    <property type="entry name" value="EF-hand-dom_pair"/>
</dbReference>
<feature type="compositionally biased region" description="Polar residues" evidence="3">
    <location>
        <begin position="110"/>
        <end position="119"/>
    </location>
</feature>
<feature type="region of interest" description="Disordered" evidence="3">
    <location>
        <begin position="86"/>
        <end position="119"/>
    </location>
</feature>
<evidence type="ECO:0000256" key="2">
    <source>
        <dbReference type="SAM" id="Coils"/>
    </source>
</evidence>
<gene>
    <name evidence="5" type="ORF">GUITHDRAFT_134046</name>
</gene>
<dbReference type="RefSeq" id="XP_005839344.1">
    <property type="nucleotide sequence ID" value="XM_005839287.1"/>
</dbReference>
<feature type="region of interest" description="Disordered" evidence="3">
    <location>
        <begin position="279"/>
        <end position="320"/>
    </location>
</feature>
<dbReference type="PANTHER" id="PTHR21534:SF0">
    <property type="entry name" value="KATANIN-INTERACTING PROTEIN"/>
    <property type="match status" value="1"/>
</dbReference>
<dbReference type="PaxDb" id="55529-EKX52364"/>
<dbReference type="STRING" id="905079.L1JVN3"/>
<dbReference type="EnsemblProtists" id="EKX52364">
    <property type="protein sequence ID" value="EKX52364"/>
    <property type="gene ID" value="GUITHDRAFT_134046"/>
</dbReference>
<dbReference type="SUPFAM" id="SSF47473">
    <property type="entry name" value="EF-hand"/>
    <property type="match status" value="1"/>
</dbReference>
<reference evidence="7" key="2">
    <citation type="submission" date="2012-11" db="EMBL/GenBank/DDBJ databases">
        <authorList>
            <person name="Kuo A."/>
            <person name="Curtis B.A."/>
            <person name="Tanifuji G."/>
            <person name="Burki F."/>
            <person name="Gruber A."/>
            <person name="Irimia M."/>
            <person name="Maruyama S."/>
            <person name="Arias M.C."/>
            <person name="Ball S.G."/>
            <person name="Gile G.H."/>
            <person name="Hirakawa Y."/>
            <person name="Hopkins J.F."/>
            <person name="Rensing S.A."/>
            <person name="Schmutz J."/>
            <person name="Symeonidi A."/>
            <person name="Elias M."/>
            <person name="Eveleigh R.J."/>
            <person name="Herman E.K."/>
            <person name="Klute M.J."/>
            <person name="Nakayama T."/>
            <person name="Obornik M."/>
            <person name="Reyes-Prieto A."/>
            <person name="Armbrust E.V."/>
            <person name="Aves S.J."/>
            <person name="Beiko R.G."/>
            <person name="Coutinho P."/>
            <person name="Dacks J.B."/>
            <person name="Durnford D.G."/>
            <person name="Fast N.M."/>
            <person name="Green B.R."/>
            <person name="Grisdale C."/>
            <person name="Hempe F."/>
            <person name="Henrissat B."/>
            <person name="Hoppner M.P."/>
            <person name="Ishida K.-I."/>
            <person name="Kim E."/>
            <person name="Koreny L."/>
            <person name="Kroth P.G."/>
            <person name="Liu Y."/>
            <person name="Malik S.-B."/>
            <person name="Maier U.G."/>
            <person name="McRose D."/>
            <person name="Mock T."/>
            <person name="Neilson J.A."/>
            <person name="Onodera N.T."/>
            <person name="Poole A.M."/>
            <person name="Pritham E.J."/>
            <person name="Richards T.A."/>
            <person name="Rocap G."/>
            <person name="Roy S.W."/>
            <person name="Sarai C."/>
            <person name="Schaack S."/>
            <person name="Shirato S."/>
            <person name="Slamovits C.H."/>
            <person name="Spencer D.F."/>
            <person name="Suzuki S."/>
            <person name="Worden A.Z."/>
            <person name="Zauner S."/>
            <person name="Barry K."/>
            <person name="Bell C."/>
            <person name="Bharti A.K."/>
            <person name="Crow J.A."/>
            <person name="Grimwood J."/>
            <person name="Kramer R."/>
            <person name="Lindquist E."/>
            <person name="Lucas S."/>
            <person name="Salamov A."/>
            <person name="McFadden G.I."/>
            <person name="Lane C.E."/>
            <person name="Keeling P.J."/>
            <person name="Gray M.W."/>
            <person name="Grigoriev I.V."/>
            <person name="Archibald J.M."/>
        </authorList>
    </citation>
    <scope>NUCLEOTIDE SEQUENCE</scope>
    <source>
        <strain evidence="7">CCMP2712</strain>
    </source>
</reference>
<keyword evidence="1" id="KW-0106">Calcium</keyword>
<evidence type="ECO:0000259" key="4">
    <source>
        <dbReference type="PROSITE" id="PS50222"/>
    </source>
</evidence>
<feature type="coiled-coil region" evidence="2">
    <location>
        <begin position="43"/>
        <end position="74"/>
    </location>
</feature>
<feature type="compositionally biased region" description="Basic and acidic residues" evidence="3">
    <location>
        <begin position="1"/>
        <end position="16"/>
    </location>
</feature>
<dbReference type="PROSITE" id="PS50222">
    <property type="entry name" value="EF_HAND_2"/>
    <property type="match status" value="1"/>
</dbReference>
<feature type="compositionally biased region" description="Polar residues" evidence="3">
    <location>
        <begin position="347"/>
        <end position="361"/>
    </location>
</feature>
<sequence>MSEPRTDGATRRKTWDRTGQAVNIKDTDVKSDSLAGKGVDPSYREYLAVLQEKNRILRELRKKEEKKKEALAQRERGFEVNFLGANEERIRKKQENDKGGGALRKDQRSNVRQRSAWQKGSIQIQTMRGSVIRLAPPSMEQTRESMQWLVSEEGRTWLETEQGQDWLQTEPDEDKDGRAEGSLVRDSLRILAATLKLFQFLDRDGDGFIEALDWVEVLHDIDTSEELSLHTVSEFQSADSDEDLYSEDVDRGDMMEEEGENADVEEEQYEDDFASDDDAVNIFSQGSDGESKGELPHARVKNEDEISEESFEDDEESLEKTIEEIESDGSLHDEFEAAVDEAEKVWSQPSSTKTMSAQESNARIIRSALPPMSSASSSSLLPRRATSARDVKEGAESSSSANAVNKDKKELDAILAALARENEEVASTPKASQVEQEFAKDNFIGISKSQDNTGAATGSSEKKLFQREVVATTERSPDPMKAVSSVLAKETRQIPAVALDSGDAKYKSGLSPPPSSSQHQLAQEDDEKLKHDNELVVHVLSNWGNKKVVGLTEIELFDETGSKVRIANAQVSTFGFKSSTDRSNRLINGCKLTTNDADMWSAYLSEEGEGGQIVFVLPAQVCIGAVRLWNYNKSMLDSDKGVSITSDFSTTVELIDGIKLPVVTFEEETKLVVQPVQDVRLRDVEEGEPIWLTGKDSKQSSSDQLLPSLPSADVMGEIPLLVMRDEMISSAIRDEMR</sequence>
<feature type="compositionally biased region" description="Low complexity" evidence="3">
    <location>
        <begin position="366"/>
        <end position="385"/>
    </location>
</feature>